<dbReference type="InterPro" id="IPR023346">
    <property type="entry name" value="Lysozyme-like_dom_sf"/>
</dbReference>
<keyword evidence="4" id="KW-1185">Reference proteome</keyword>
<comment type="caution">
    <text evidence="3">The sequence shown here is derived from an EMBL/GenBank/DDBJ whole genome shotgun (WGS) entry which is preliminary data.</text>
</comment>
<dbReference type="EMBL" id="SLWB01000004">
    <property type="protein sequence ID" value="TCN70158.1"/>
    <property type="molecule type" value="Genomic_DNA"/>
</dbReference>
<dbReference type="Pfam" id="PF01464">
    <property type="entry name" value="SLT"/>
    <property type="match status" value="1"/>
</dbReference>
<feature type="chain" id="PRO_5020733560" evidence="1">
    <location>
        <begin position="22"/>
        <end position="305"/>
    </location>
</feature>
<evidence type="ECO:0000313" key="4">
    <source>
        <dbReference type="Proteomes" id="UP000294830"/>
    </source>
</evidence>
<reference evidence="3 4" key="1">
    <citation type="submission" date="2019-03" db="EMBL/GenBank/DDBJ databases">
        <title>Genomic Encyclopedia of Archaeal and Bacterial Type Strains, Phase II (KMG-II): from individual species to whole genera.</title>
        <authorList>
            <person name="Goeker M."/>
        </authorList>
    </citation>
    <scope>NUCLEOTIDE SEQUENCE [LARGE SCALE GENOMIC DNA]</scope>
    <source>
        <strain evidence="3 4">RL-C</strain>
    </source>
</reference>
<evidence type="ECO:0000313" key="3">
    <source>
        <dbReference type="EMBL" id="TCN70158.1"/>
    </source>
</evidence>
<accession>A0A4R2EM26</accession>
<dbReference type="RefSeq" id="WP_131838716.1">
    <property type="nucleotide sequence ID" value="NZ_SLWB01000004.1"/>
</dbReference>
<dbReference type="OrthoDB" id="9815002at2"/>
<dbReference type="Gene3D" id="1.10.530.10">
    <property type="match status" value="1"/>
</dbReference>
<dbReference type="CDD" id="cd16894">
    <property type="entry name" value="MltD-like"/>
    <property type="match status" value="1"/>
</dbReference>
<proteinExistence type="predicted"/>
<dbReference type="AlphaFoldDB" id="A0A4R2EM26"/>
<dbReference type="SUPFAM" id="SSF53955">
    <property type="entry name" value="Lysozyme-like"/>
    <property type="match status" value="1"/>
</dbReference>
<evidence type="ECO:0000256" key="1">
    <source>
        <dbReference type="SAM" id="SignalP"/>
    </source>
</evidence>
<protein>
    <submittedName>
        <fullName evidence="3">Transglycosylase-like protein with SLT domain</fullName>
    </submittedName>
</protein>
<name>A0A4R2EM26_9BACT</name>
<evidence type="ECO:0000259" key="2">
    <source>
        <dbReference type="Pfam" id="PF01464"/>
    </source>
</evidence>
<feature type="domain" description="Transglycosylase SLT" evidence="2">
    <location>
        <begin position="95"/>
        <end position="198"/>
    </location>
</feature>
<keyword evidence="1" id="KW-0732">Signal</keyword>
<dbReference type="Proteomes" id="UP000294830">
    <property type="component" value="Unassembled WGS sequence"/>
</dbReference>
<sequence length="305" mass="34793">MKRFQLALTLALALFGSMANADDDKGIKPDRAVRPVDVPVLPKAISFADETVPLQNFDTYESLERELLVNTFWHSQTLFNLKQASRYFPQIEPILKANNVPDDIKYIAVAESSLQNVVSPAKAAGPWQILEGTAKQYGLEVNENVDERYNIEKATEAAIIYLKKSKDSLGSWTLAAASYNIGFTGLKRHMNRQQQTSYYDLLLGDETGRYIFRILAFKIILTDPKAYGFDFGENDRYPELQYTEVKVDYAIDDLASFAIANKTSYKLLKLYNPWLRSNTLPKKEGKTYIIKLPKEGFRENAYKQR</sequence>
<feature type="signal peptide" evidence="1">
    <location>
        <begin position="1"/>
        <end position="21"/>
    </location>
</feature>
<gene>
    <name evidence="3" type="ORF">CLV25_104113</name>
</gene>
<dbReference type="InterPro" id="IPR008258">
    <property type="entry name" value="Transglycosylase_SLT_dom_1"/>
</dbReference>
<organism evidence="3 4">
    <name type="scientific">Acetobacteroides hydrogenigenes</name>
    <dbReference type="NCBI Taxonomy" id="979970"/>
    <lineage>
        <taxon>Bacteria</taxon>
        <taxon>Pseudomonadati</taxon>
        <taxon>Bacteroidota</taxon>
        <taxon>Bacteroidia</taxon>
        <taxon>Bacteroidales</taxon>
        <taxon>Rikenellaceae</taxon>
        <taxon>Acetobacteroides</taxon>
    </lineage>
</organism>